<keyword evidence="5 6" id="KW-0472">Membrane</keyword>
<evidence type="ECO:0000256" key="6">
    <source>
        <dbReference type="SAM" id="Phobius"/>
    </source>
</evidence>
<sequence length="361" mass="37402">MGGDESTTERAVGATGVASSLSVSVAGRELSGTTALAALGVGALLFAPAILANYLIQILTLSLIFALFAISVDLLWGYTGILTFGHAVFLGGGAYLMGTLLEAVGTGPAIVYAGLAAGTVLPGLLGLVVAGVLFSRGISEDYFTIITLALAIIAEQIAVSWSSVTNGANGLLVPPARVGIPGVVATELTGVPFYYLCVGVLLAGYLVARRIVDSPFGRALVAINENETKATALGYDTEKYKTLVFGVSSGMAGFAGTLYVLSERFISPPLLGFVQSTDVLIWVLVGGRGTLVGGILGTISLRFFENTISGALAFSWILVLGIVLILIVLLFPEGLVGVVEVARERLRDRRDDEATDHSSDL</sequence>
<protein>
    <submittedName>
        <fullName evidence="7">Branched-chain amino acid ABC transporter permease</fullName>
    </submittedName>
</protein>
<feature type="transmembrane region" description="Helical" evidence="6">
    <location>
        <begin position="311"/>
        <end position="331"/>
    </location>
</feature>
<dbReference type="GO" id="GO:0005886">
    <property type="term" value="C:plasma membrane"/>
    <property type="evidence" value="ECO:0007669"/>
    <property type="project" value="UniProtKB-SubCell"/>
</dbReference>
<dbReference type="InterPro" id="IPR043428">
    <property type="entry name" value="LivM-like"/>
</dbReference>
<feature type="transmembrane region" description="Helical" evidence="6">
    <location>
        <begin position="281"/>
        <end position="304"/>
    </location>
</feature>
<feature type="transmembrane region" description="Helical" evidence="6">
    <location>
        <begin position="243"/>
        <end position="261"/>
    </location>
</feature>
<organism evidence="7 8">
    <name type="scientific">Haloplanus ruber</name>
    <dbReference type="NCBI Taxonomy" id="869892"/>
    <lineage>
        <taxon>Archaea</taxon>
        <taxon>Methanobacteriati</taxon>
        <taxon>Methanobacteriota</taxon>
        <taxon>Stenosarchaea group</taxon>
        <taxon>Halobacteria</taxon>
        <taxon>Halobacteriales</taxon>
        <taxon>Haloferacaceae</taxon>
        <taxon>Haloplanus</taxon>
    </lineage>
</organism>
<dbReference type="CDD" id="cd06581">
    <property type="entry name" value="TM_PBP1_LivM_like"/>
    <property type="match status" value="1"/>
</dbReference>
<dbReference type="RefSeq" id="WP_256406321.1">
    <property type="nucleotide sequence ID" value="NZ_CP187151.1"/>
</dbReference>
<evidence type="ECO:0000256" key="4">
    <source>
        <dbReference type="ARBA" id="ARBA00022989"/>
    </source>
</evidence>
<feature type="transmembrane region" description="Helical" evidence="6">
    <location>
        <begin position="142"/>
        <end position="164"/>
    </location>
</feature>
<keyword evidence="4 6" id="KW-1133">Transmembrane helix</keyword>
<dbReference type="PANTHER" id="PTHR30482:SF17">
    <property type="entry name" value="ABC TRANSPORTER ATP-BINDING PROTEIN"/>
    <property type="match status" value="1"/>
</dbReference>
<evidence type="ECO:0000313" key="8">
    <source>
        <dbReference type="Proteomes" id="UP001597075"/>
    </source>
</evidence>
<evidence type="ECO:0000313" key="7">
    <source>
        <dbReference type="EMBL" id="MFD1632382.1"/>
    </source>
</evidence>
<feature type="transmembrane region" description="Helical" evidence="6">
    <location>
        <begin position="63"/>
        <end position="89"/>
    </location>
</feature>
<dbReference type="PANTHER" id="PTHR30482">
    <property type="entry name" value="HIGH-AFFINITY BRANCHED-CHAIN AMINO ACID TRANSPORT SYSTEM PERMEASE"/>
    <property type="match status" value="1"/>
</dbReference>
<proteinExistence type="predicted"/>
<keyword evidence="2" id="KW-1003">Cell membrane</keyword>
<accession>A0ABD6CVJ6</accession>
<dbReference type="AlphaFoldDB" id="A0ABD6CVJ6"/>
<evidence type="ECO:0000256" key="2">
    <source>
        <dbReference type="ARBA" id="ARBA00022475"/>
    </source>
</evidence>
<gene>
    <name evidence="7" type="ORF">ACFSBJ_01275</name>
</gene>
<comment type="caution">
    <text evidence="7">The sequence shown here is derived from an EMBL/GenBank/DDBJ whole genome shotgun (WGS) entry which is preliminary data.</text>
</comment>
<dbReference type="Proteomes" id="UP001597075">
    <property type="component" value="Unassembled WGS sequence"/>
</dbReference>
<evidence type="ECO:0000256" key="5">
    <source>
        <dbReference type="ARBA" id="ARBA00023136"/>
    </source>
</evidence>
<keyword evidence="3 6" id="KW-0812">Transmembrane</keyword>
<feature type="transmembrane region" description="Helical" evidence="6">
    <location>
        <begin position="35"/>
        <end position="56"/>
    </location>
</feature>
<name>A0ABD6CVJ6_9EURY</name>
<feature type="transmembrane region" description="Helical" evidence="6">
    <location>
        <begin position="191"/>
        <end position="208"/>
    </location>
</feature>
<keyword evidence="8" id="KW-1185">Reference proteome</keyword>
<evidence type="ECO:0000256" key="3">
    <source>
        <dbReference type="ARBA" id="ARBA00022692"/>
    </source>
</evidence>
<reference evidence="7 8" key="1">
    <citation type="journal article" date="2019" name="Int. J. Syst. Evol. Microbiol.">
        <title>The Global Catalogue of Microorganisms (GCM) 10K type strain sequencing project: providing services to taxonomists for standard genome sequencing and annotation.</title>
        <authorList>
            <consortium name="The Broad Institute Genomics Platform"/>
            <consortium name="The Broad Institute Genome Sequencing Center for Infectious Disease"/>
            <person name="Wu L."/>
            <person name="Ma J."/>
        </authorList>
    </citation>
    <scope>NUCLEOTIDE SEQUENCE [LARGE SCALE GENOMIC DNA]</scope>
    <source>
        <strain evidence="7 8">CGMCC 1.10594</strain>
    </source>
</reference>
<evidence type="ECO:0000256" key="1">
    <source>
        <dbReference type="ARBA" id="ARBA00004651"/>
    </source>
</evidence>
<comment type="subcellular location">
    <subcellularLocation>
        <location evidence="1">Cell membrane</location>
        <topology evidence="1">Multi-pass membrane protein</topology>
    </subcellularLocation>
</comment>
<dbReference type="InterPro" id="IPR001851">
    <property type="entry name" value="ABC_transp_permease"/>
</dbReference>
<dbReference type="Pfam" id="PF02653">
    <property type="entry name" value="BPD_transp_2"/>
    <property type="match status" value="1"/>
</dbReference>
<dbReference type="EMBL" id="JBHUDL010000004">
    <property type="protein sequence ID" value="MFD1632382.1"/>
    <property type="molecule type" value="Genomic_DNA"/>
</dbReference>
<feature type="transmembrane region" description="Helical" evidence="6">
    <location>
        <begin position="109"/>
        <end position="135"/>
    </location>
</feature>